<dbReference type="Gene3D" id="2.60.450.10">
    <property type="entry name" value="Lipopolysaccharide (LPS) transport protein A like domain"/>
    <property type="match status" value="1"/>
</dbReference>
<dbReference type="InterPro" id="IPR045659">
    <property type="entry name" value="LptD_2"/>
</dbReference>
<proteinExistence type="inferred from homology"/>
<dbReference type="OrthoDB" id="9760225at2"/>
<dbReference type="GO" id="GO:0015920">
    <property type="term" value="P:lipopolysaccharide transport"/>
    <property type="evidence" value="ECO:0007669"/>
    <property type="project" value="InterPro"/>
</dbReference>
<name>A0A2L1GNE3_9BACT</name>
<dbReference type="InterPro" id="IPR007543">
    <property type="entry name" value="LptD_C"/>
</dbReference>
<evidence type="ECO:0000256" key="1">
    <source>
        <dbReference type="SAM" id="Phobius"/>
    </source>
</evidence>
<keyword evidence="5" id="KW-1185">Reference proteome</keyword>
<feature type="domain" description="LptD C-terminal" evidence="2">
    <location>
        <begin position="339"/>
        <end position="695"/>
    </location>
</feature>
<reference evidence="4 5" key="1">
    <citation type="journal article" date="2018" name="MBio">
        <title>Insights into the evolution of host association through the isolation and characterization of a novel human periodontal pathobiont, Desulfobulbus oralis.</title>
        <authorList>
            <person name="Cross K.L."/>
            <person name="Chirania P."/>
            <person name="Xiong W."/>
            <person name="Beall C.J."/>
            <person name="Elkins J.G."/>
            <person name="Giannone R.J."/>
            <person name="Griffen A.L."/>
            <person name="Guss A.M."/>
            <person name="Hettich R.L."/>
            <person name="Joshi S.S."/>
            <person name="Mokrzan E.M."/>
            <person name="Martin R.K."/>
            <person name="Zhulin I.B."/>
            <person name="Leys E.J."/>
            <person name="Podar M."/>
        </authorList>
    </citation>
    <scope>NUCLEOTIDE SEQUENCE [LARGE SCALE GENOMIC DNA]</scope>
    <source>
        <strain evidence="4 5">ORNL</strain>
    </source>
</reference>
<dbReference type="AlphaFoldDB" id="A0A2L1GNE3"/>
<evidence type="ECO:0000313" key="4">
    <source>
        <dbReference type="EMBL" id="AVD71210.1"/>
    </source>
</evidence>
<dbReference type="PANTHER" id="PTHR30189:SF1">
    <property type="entry name" value="LPS-ASSEMBLY PROTEIN LPTD"/>
    <property type="match status" value="1"/>
</dbReference>
<dbReference type="InterPro" id="IPR050218">
    <property type="entry name" value="LptD"/>
</dbReference>
<dbReference type="Pfam" id="PF19838">
    <property type="entry name" value="LptD_2"/>
    <property type="match status" value="1"/>
</dbReference>
<evidence type="ECO:0000259" key="3">
    <source>
        <dbReference type="Pfam" id="PF19838"/>
    </source>
</evidence>
<dbReference type="GO" id="GO:0043165">
    <property type="term" value="P:Gram-negative-bacterium-type cell outer membrane assembly"/>
    <property type="evidence" value="ECO:0007669"/>
    <property type="project" value="InterPro"/>
</dbReference>
<evidence type="ECO:0000313" key="5">
    <source>
        <dbReference type="Proteomes" id="UP000239867"/>
    </source>
</evidence>
<dbReference type="InterPro" id="IPR020889">
    <property type="entry name" value="LipoPS_assembly_LptD"/>
</dbReference>
<feature type="domain" description="LPS-assembly protein LptD central" evidence="3">
    <location>
        <begin position="221"/>
        <end position="328"/>
    </location>
</feature>
<dbReference type="EMBL" id="CP021255">
    <property type="protein sequence ID" value="AVD71210.1"/>
    <property type="molecule type" value="Genomic_DNA"/>
</dbReference>
<feature type="transmembrane region" description="Helical" evidence="1">
    <location>
        <begin position="9"/>
        <end position="27"/>
    </location>
</feature>
<dbReference type="Pfam" id="PF04453">
    <property type="entry name" value="LptD"/>
    <property type="match status" value="1"/>
</dbReference>
<keyword evidence="1" id="KW-0472">Membrane</keyword>
<dbReference type="PANTHER" id="PTHR30189">
    <property type="entry name" value="LPS-ASSEMBLY PROTEIN"/>
    <property type="match status" value="1"/>
</dbReference>
<evidence type="ECO:0000259" key="2">
    <source>
        <dbReference type="Pfam" id="PF04453"/>
    </source>
</evidence>
<organism evidence="4 5">
    <name type="scientific">Desulfobulbus oralis</name>
    <dbReference type="NCBI Taxonomy" id="1986146"/>
    <lineage>
        <taxon>Bacteria</taxon>
        <taxon>Pseudomonadati</taxon>
        <taxon>Thermodesulfobacteriota</taxon>
        <taxon>Desulfobulbia</taxon>
        <taxon>Desulfobulbales</taxon>
        <taxon>Desulfobulbaceae</taxon>
        <taxon>Desulfobulbus</taxon>
    </lineage>
</organism>
<dbReference type="GO" id="GO:0009279">
    <property type="term" value="C:cell outer membrane"/>
    <property type="evidence" value="ECO:0007669"/>
    <property type="project" value="InterPro"/>
</dbReference>
<accession>A0A2L1GNE3</accession>
<sequence>MIALNARRLFFQFWYCPAFLLIPALIWHTPLCAAEMNAEEWEITADRMVRYENPASVIAEGHVILEKKEKQAVAPKDSSSKWDDLLGADSGDLDDENRAAQPVSAVTTTTSIKADWVAYDVAMGQAKIRGNVLINVKGDELAADSGSINLKNSTGSFENARIVRQELDLHLEGRTIEKTGDLTYHIEDGWVITCRLQDGQEPPWSFGAADTKITDGGYAVMKHAVFRVKGIPVFYSPYMILPAKHERQTGFLFPAWYMSDRDGFGLETPFFVNLSPTADITLYPRYFSKRGVMMGGEFRYATDESSKGMFRGHYLDDDLSDPSEEAYYRDGSFSHSNVERYWIRGKADQNFGDWITRLDIDVVSDKDYLREFNSGSTAFNANNRLYYNAFGRSFEQKLDQYRENTAKVLRSFEDGSIFQAEFMAINDVSDRVYSADEPSQFWKLPSLSYSGLRPIASSSADISWDSSYTHFWRDKGVGAQRFDLFPEISTNLPISRYLESSVHGGIRETFYTIDDGGATDWKNDDTVNRWLYRLGGEISTTLYREYGATDNHGDSLGHTIRPFVEYTYLKIPDTDILPQFDTVDEIEEANTIYYGVNNFFSLFGHDSDERDLVFFKARQGYDMRSEMSDTPLTPVELKTGFYPLTNTRLFYTAALDVYGNGTEHAIEADYRSGRGDVFGVDYRYNEKLNINSVSGSIWYLLPYDFALGYSIERAIEQKVTIEEKFHLVYQPACWSVELASDRSPGDQTIMLIFRLANIGMPFGVDVGGAGL</sequence>
<keyword evidence="1" id="KW-0812">Transmembrane</keyword>
<protein>
    <submittedName>
        <fullName evidence="4">Uncharacterized protein</fullName>
    </submittedName>
</protein>
<dbReference type="Proteomes" id="UP000239867">
    <property type="component" value="Chromosome"/>
</dbReference>
<dbReference type="GO" id="GO:1990351">
    <property type="term" value="C:transporter complex"/>
    <property type="evidence" value="ECO:0007669"/>
    <property type="project" value="TreeGrafter"/>
</dbReference>
<keyword evidence="1" id="KW-1133">Transmembrane helix</keyword>
<dbReference type="HAMAP" id="MF_01411">
    <property type="entry name" value="LPS_assembly_LptD"/>
    <property type="match status" value="1"/>
</dbReference>
<gene>
    <name evidence="4" type="ORF">CAY53_06735</name>
</gene>
<dbReference type="KEGG" id="deo:CAY53_06735"/>